<proteinExistence type="predicted"/>
<dbReference type="AlphaFoldDB" id="A0A484Z642"/>
<accession>A0A484Z642</accession>
<evidence type="ECO:0000313" key="2">
    <source>
        <dbReference type="EMBL" id="VFS43305.1"/>
    </source>
</evidence>
<dbReference type="EMBL" id="CAADIW010000057">
    <property type="protein sequence ID" value="VFS43305.1"/>
    <property type="molecule type" value="Genomic_DNA"/>
</dbReference>
<evidence type="ECO:0008006" key="4">
    <source>
        <dbReference type="Google" id="ProtNLM"/>
    </source>
</evidence>
<keyword evidence="1" id="KW-0812">Transmembrane</keyword>
<dbReference type="Proteomes" id="UP000351155">
    <property type="component" value="Unassembled WGS sequence"/>
</dbReference>
<name>A0A484Z642_9ENTR</name>
<keyword evidence="1" id="KW-0472">Membrane</keyword>
<evidence type="ECO:0000313" key="3">
    <source>
        <dbReference type="Proteomes" id="UP000351155"/>
    </source>
</evidence>
<organism evidence="2 3">
    <name type="scientific">Enterobacter cancerogenus</name>
    <dbReference type="NCBI Taxonomy" id="69218"/>
    <lineage>
        <taxon>Bacteria</taxon>
        <taxon>Pseudomonadati</taxon>
        <taxon>Pseudomonadota</taxon>
        <taxon>Gammaproteobacteria</taxon>
        <taxon>Enterobacterales</taxon>
        <taxon>Enterobacteriaceae</taxon>
        <taxon>Enterobacter</taxon>
        <taxon>Enterobacter cloacae complex</taxon>
    </lineage>
</organism>
<keyword evidence="1" id="KW-1133">Transmembrane helix</keyword>
<reference evidence="2 3" key="1">
    <citation type="submission" date="2019-03" db="EMBL/GenBank/DDBJ databases">
        <authorList>
            <consortium name="Pathogen Informatics"/>
        </authorList>
    </citation>
    <scope>NUCLEOTIDE SEQUENCE [LARGE SCALE GENOMIC DNA]</scope>
    <source>
        <strain evidence="2 3">NCTC12126</strain>
    </source>
</reference>
<dbReference type="PROSITE" id="PS51257">
    <property type="entry name" value="PROKAR_LIPOPROTEIN"/>
    <property type="match status" value="1"/>
</dbReference>
<evidence type="ECO:0000256" key="1">
    <source>
        <dbReference type="SAM" id="Phobius"/>
    </source>
</evidence>
<protein>
    <recommendedName>
        <fullName evidence="4">Lipoprotein</fullName>
    </recommendedName>
</protein>
<feature type="transmembrane region" description="Helical" evidence="1">
    <location>
        <begin position="6"/>
        <end position="24"/>
    </location>
</feature>
<sequence>MIKKIVTFSLLTVLIIACIEIVLIEKNHVNYFRDGVRNVEEVLTIWDEN</sequence>
<gene>
    <name evidence="2" type="ORF">NCTC12126_04772</name>
</gene>